<sequence>MYWQMNCIDLKPAAIMISICLLIGWGIQYFTGFYWLTATLLVVIAVLVNGLIIFNEDLDEGGFDHQEGVTDTPEARAEQSKANKIQAAIIVLLIIGAVWSYI</sequence>
<keyword evidence="1" id="KW-0472">Membrane</keyword>
<reference evidence="2" key="1">
    <citation type="journal article" date="2014" name="Int. J. Syst. Evol. Microbiol.">
        <title>Complete genome sequence of Corynebacterium casei LMG S-19264T (=DSM 44701T), isolated from a smear-ripened cheese.</title>
        <authorList>
            <consortium name="US DOE Joint Genome Institute (JGI-PGF)"/>
            <person name="Walter F."/>
            <person name="Albersmeier A."/>
            <person name="Kalinowski J."/>
            <person name="Ruckert C."/>
        </authorList>
    </citation>
    <scope>NUCLEOTIDE SEQUENCE</scope>
    <source>
        <strain evidence="2">KCTC 12711</strain>
    </source>
</reference>
<feature type="transmembrane region" description="Helical" evidence="1">
    <location>
        <begin position="7"/>
        <end position="27"/>
    </location>
</feature>
<dbReference type="AlphaFoldDB" id="A0A918S3K1"/>
<comment type="caution">
    <text evidence="2">The sequence shown here is derived from an EMBL/GenBank/DDBJ whole genome shotgun (WGS) entry which is preliminary data.</text>
</comment>
<feature type="transmembrane region" description="Helical" evidence="1">
    <location>
        <begin position="85"/>
        <end position="101"/>
    </location>
</feature>
<accession>A0A918S3K1</accession>
<dbReference type="RefSeq" id="WP_189403011.1">
    <property type="nucleotide sequence ID" value="NZ_BMXA01000011.1"/>
</dbReference>
<gene>
    <name evidence="2" type="ORF">GCM10008090_34970</name>
</gene>
<name>A0A918S3K1_9GAMM</name>
<dbReference type="Proteomes" id="UP000614811">
    <property type="component" value="Unassembled WGS sequence"/>
</dbReference>
<evidence type="ECO:0000256" key="1">
    <source>
        <dbReference type="SAM" id="Phobius"/>
    </source>
</evidence>
<protein>
    <submittedName>
        <fullName evidence="2">Uncharacterized protein</fullName>
    </submittedName>
</protein>
<keyword evidence="3" id="KW-1185">Reference proteome</keyword>
<organism evidence="2 3">
    <name type="scientific">Arenicella chitinivorans</name>
    <dbReference type="NCBI Taxonomy" id="1329800"/>
    <lineage>
        <taxon>Bacteria</taxon>
        <taxon>Pseudomonadati</taxon>
        <taxon>Pseudomonadota</taxon>
        <taxon>Gammaproteobacteria</taxon>
        <taxon>Arenicellales</taxon>
        <taxon>Arenicellaceae</taxon>
        <taxon>Arenicella</taxon>
    </lineage>
</organism>
<dbReference type="EMBL" id="BMXA01000011">
    <property type="protein sequence ID" value="GHA22140.1"/>
    <property type="molecule type" value="Genomic_DNA"/>
</dbReference>
<reference evidence="2" key="2">
    <citation type="submission" date="2020-09" db="EMBL/GenBank/DDBJ databases">
        <authorList>
            <person name="Sun Q."/>
            <person name="Kim S."/>
        </authorList>
    </citation>
    <scope>NUCLEOTIDE SEQUENCE</scope>
    <source>
        <strain evidence="2">KCTC 12711</strain>
    </source>
</reference>
<evidence type="ECO:0000313" key="2">
    <source>
        <dbReference type="EMBL" id="GHA22140.1"/>
    </source>
</evidence>
<keyword evidence="1" id="KW-1133">Transmembrane helix</keyword>
<feature type="transmembrane region" description="Helical" evidence="1">
    <location>
        <begin position="33"/>
        <end position="54"/>
    </location>
</feature>
<evidence type="ECO:0000313" key="3">
    <source>
        <dbReference type="Proteomes" id="UP000614811"/>
    </source>
</evidence>
<proteinExistence type="predicted"/>
<keyword evidence="1" id="KW-0812">Transmembrane</keyword>